<gene>
    <name evidence="3" type="primary">erpA</name>
    <name evidence="4" type="ORF">ENM30_00795</name>
    <name evidence="3" type="ORF">ENT82_07330</name>
    <name evidence="2" type="ORF">ENU43_05220</name>
</gene>
<organism evidence="3">
    <name type="scientific">Caldiarchaeum subterraneum</name>
    <dbReference type="NCBI Taxonomy" id="311458"/>
    <lineage>
        <taxon>Archaea</taxon>
        <taxon>Nitrososphaerota</taxon>
        <taxon>Candidatus Caldarchaeales</taxon>
        <taxon>Candidatus Caldarchaeaceae</taxon>
        <taxon>Candidatus Caldarchaeum</taxon>
    </lineage>
</organism>
<sequence length="117" mass="12694">MEVQKEAFKLTVTERAARKIAQLIEQEGGSEKMALRIYITGGGCSGYRYGMALDENIYEDDVVVDAHGVKVVIDSFSAPFLEGSEIDYIEDVMGSGFAINNPNVVSSCGCGQSFNLK</sequence>
<evidence type="ECO:0000259" key="1">
    <source>
        <dbReference type="Pfam" id="PF01521"/>
    </source>
</evidence>
<dbReference type="GO" id="GO:0005506">
    <property type="term" value="F:iron ion binding"/>
    <property type="evidence" value="ECO:0007669"/>
    <property type="project" value="TreeGrafter"/>
</dbReference>
<reference evidence="3" key="1">
    <citation type="journal article" date="2020" name="mSystems">
        <title>Genome- and Community-Level Interaction Insights into Carbon Utilization and Element Cycling Functions of Hydrothermarchaeota in Hydrothermal Sediment.</title>
        <authorList>
            <person name="Zhou Z."/>
            <person name="Liu Y."/>
            <person name="Xu W."/>
            <person name="Pan J."/>
            <person name="Luo Z.H."/>
            <person name="Li M."/>
        </authorList>
    </citation>
    <scope>NUCLEOTIDE SEQUENCE [LARGE SCALE GENOMIC DNA]</scope>
    <source>
        <strain evidence="4">SpSt-1073</strain>
        <strain evidence="3">SpSt-613</strain>
        <strain evidence="2">SpSt-669</strain>
    </source>
</reference>
<evidence type="ECO:0000313" key="2">
    <source>
        <dbReference type="EMBL" id="HGL41044.1"/>
    </source>
</evidence>
<dbReference type="PANTHER" id="PTHR43011">
    <property type="entry name" value="IRON-SULFUR CLUSTER ASSEMBLY 2 HOMOLOG, MITOCHONDRIAL"/>
    <property type="match status" value="1"/>
</dbReference>
<dbReference type="GO" id="GO:0016226">
    <property type="term" value="P:iron-sulfur cluster assembly"/>
    <property type="evidence" value="ECO:0007669"/>
    <property type="project" value="InterPro"/>
</dbReference>
<dbReference type="GO" id="GO:0051539">
    <property type="term" value="F:4 iron, 4 sulfur cluster binding"/>
    <property type="evidence" value="ECO:0007669"/>
    <property type="project" value="TreeGrafter"/>
</dbReference>
<accession>A0A7C4I7J5</accession>
<dbReference type="EMBL" id="DTAD01000079">
    <property type="protein sequence ID" value="HGN90915.1"/>
    <property type="molecule type" value="Genomic_DNA"/>
</dbReference>
<name>A0A7C4I7J5_CALS0</name>
<dbReference type="InterPro" id="IPR000361">
    <property type="entry name" value="ATAP_core_dom"/>
</dbReference>
<dbReference type="Pfam" id="PF01521">
    <property type="entry name" value="Fe-S_biosyn"/>
    <property type="match status" value="1"/>
</dbReference>
<evidence type="ECO:0000313" key="4">
    <source>
        <dbReference type="EMBL" id="HHN51830.1"/>
    </source>
</evidence>
<proteinExistence type="predicted"/>
<dbReference type="SUPFAM" id="SSF89360">
    <property type="entry name" value="HesB-like domain"/>
    <property type="match status" value="1"/>
</dbReference>
<dbReference type="EMBL" id="DTCM01000065">
    <property type="protein sequence ID" value="HGL41044.1"/>
    <property type="molecule type" value="Genomic_DNA"/>
</dbReference>
<comment type="caution">
    <text evidence="3">The sequence shown here is derived from an EMBL/GenBank/DDBJ whole genome shotgun (WGS) entry which is preliminary data.</text>
</comment>
<dbReference type="FunFam" id="2.60.300.12:FF:000013">
    <property type="entry name" value="Iron-sulfur assembly protein 2"/>
    <property type="match status" value="1"/>
</dbReference>
<dbReference type="GO" id="GO:0051537">
    <property type="term" value="F:2 iron, 2 sulfur cluster binding"/>
    <property type="evidence" value="ECO:0007669"/>
    <property type="project" value="TreeGrafter"/>
</dbReference>
<protein>
    <submittedName>
        <fullName evidence="3">Iron-sulfur cluster insertion protein ErpA</fullName>
    </submittedName>
</protein>
<evidence type="ECO:0000313" key="3">
    <source>
        <dbReference type="EMBL" id="HGN90915.1"/>
    </source>
</evidence>
<dbReference type="EMBL" id="DRXG01000011">
    <property type="protein sequence ID" value="HHN51830.1"/>
    <property type="molecule type" value="Genomic_DNA"/>
</dbReference>
<dbReference type="Gene3D" id="2.60.300.12">
    <property type="entry name" value="HesB-like domain"/>
    <property type="match status" value="1"/>
</dbReference>
<dbReference type="NCBIfam" id="TIGR00049">
    <property type="entry name" value="iron-sulfur cluster assembly accessory protein"/>
    <property type="match status" value="1"/>
</dbReference>
<dbReference type="InterPro" id="IPR017870">
    <property type="entry name" value="FeS_cluster_insertion_CS"/>
</dbReference>
<dbReference type="PROSITE" id="PS01152">
    <property type="entry name" value="HESB"/>
    <property type="match status" value="1"/>
</dbReference>
<feature type="domain" description="Core" evidence="1">
    <location>
        <begin position="9"/>
        <end position="111"/>
    </location>
</feature>
<dbReference type="InterPro" id="IPR035903">
    <property type="entry name" value="HesB-like_dom_sf"/>
</dbReference>
<dbReference type="PANTHER" id="PTHR43011:SF1">
    <property type="entry name" value="IRON-SULFUR CLUSTER ASSEMBLY 2 HOMOLOG, MITOCHONDRIAL"/>
    <property type="match status" value="1"/>
</dbReference>
<dbReference type="NCBIfam" id="NF010147">
    <property type="entry name" value="PRK13623.1"/>
    <property type="match status" value="1"/>
</dbReference>
<dbReference type="AlphaFoldDB" id="A0A7C4I7J5"/>
<dbReference type="InterPro" id="IPR016092">
    <property type="entry name" value="ATAP"/>
</dbReference>